<evidence type="ECO:0000313" key="4">
    <source>
        <dbReference type="Proteomes" id="UP000747542"/>
    </source>
</evidence>
<feature type="region of interest" description="Disordered" evidence="1">
    <location>
        <begin position="1421"/>
        <end position="1677"/>
    </location>
</feature>
<keyword evidence="2" id="KW-0732">Signal</keyword>
<feature type="region of interest" description="Disordered" evidence="1">
    <location>
        <begin position="48"/>
        <end position="68"/>
    </location>
</feature>
<feature type="compositionally biased region" description="Low complexity" evidence="1">
    <location>
        <begin position="1612"/>
        <end position="1625"/>
    </location>
</feature>
<comment type="caution">
    <text evidence="3">The sequence shown here is derived from an EMBL/GenBank/DDBJ whole genome shotgun (WGS) entry which is preliminary data.</text>
</comment>
<protein>
    <submittedName>
        <fullName evidence="3">Ovarian abundant message protein-like 1</fullName>
    </submittedName>
</protein>
<feature type="non-terminal residue" evidence="3">
    <location>
        <position position="1"/>
    </location>
</feature>
<feature type="compositionally biased region" description="Low complexity" evidence="1">
    <location>
        <begin position="972"/>
        <end position="987"/>
    </location>
</feature>
<feature type="region of interest" description="Disordered" evidence="1">
    <location>
        <begin position="938"/>
        <end position="988"/>
    </location>
</feature>
<dbReference type="EMBL" id="JAHLQT010011632">
    <property type="protein sequence ID" value="KAG7172071.1"/>
    <property type="molecule type" value="Genomic_DNA"/>
</dbReference>
<feature type="compositionally biased region" description="Acidic residues" evidence="1">
    <location>
        <begin position="1634"/>
        <end position="1646"/>
    </location>
</feature>
<feature type="compositionally biased region" description="Polar residues" evidence="1">
    <location>
        <begin position="1656"/>
        <end position="1677"/>
    </location>
</feature>
<keyword evidence="4" id="KW-1185">Reference proteome</keyword>
<accession>A0A8J5N2Q8</accession>
<dbReference type="Proteomes" id="UP000747542">
    <property type="component" value="Unassembled WGS sequence"/>
</dbReference>
<feature type="non-terminal residue" evidence="3">
    <location>
        <position position="1803"/>
    </location>
</feature>
<name>A0A8J5N2Q8_HOMAM</name>
<feature type="signal peptide" evidence="2">
    <location>
        <begin position="1"/>
        <end position="25"/>
    </location>
</feature>
<evidence type="ECO:0000313" key="3">
    <source>
        <dbReference type="EMBL" id="KAG7172071.1"/>
    </source>
</evidence>
<feature type="compositionally biased region" description="Basic and acidic residues" evidence="1">
    <location>
        <begin position="1545"/>
        <end position="1574"/>
    </location>
</feature>
<feature type="compositionally biased region" description="Polar residues" evidence="1">
    <location>
        <begin position="944"/>
        <end position="957"/>
    </location>
</feature>
<feature type="chain" id="PRO_5035287542" evidence="2">
    <location>
        <begin position="26"/>
        <end position="1803"/>
    </location>
</feature>
<evidence type="ECO:0000256" key="1">
    <source>
        <dbReference type="SAM" id="MobiDB-lite"/>
    </source>
</evidence>
<feature type="compositionally biased region" description="Polar residues" evidence="1">
    <location>
        <begin position="1443"/>
        <end position="1456"/>
    </location>
</feature>
<feature type="compositionally biased region" description="Basic and acidic residues" evidence="1">
    <location>
        <begin position="1423"/>
        <end position="1440"/>
    </location>
</feature>
<reference evidence="3" key="1">
    <citation type="journal article" date="2021" name="Sci. Adv.">
        <title>The American lobster genome reveals insights on longevity, neural, and immune adaptations.</title>
        <authorList>
            <person name="Polinski J.M."/>
            <person name="Zimin A.V."/>
            <person name="Clark K.F."/>
            <person name="Kohn A.B."/>
            <person name="Sadowski N."/>
            <person name="Timp W."/>
            <person name="Ptitsyn A."/>
            <person name="Khanna P."/>
            <person name="Romanova D.Y."/>
            <person name="Williams P."/>
            <person name="Greenwood S.J."/>
            <person name="Moroz L.L."/>
            <person name="Walt D.R."/>
            <person name="Bodnar A.G."/>
        </authorList>
    </citation>
    <scope>NUCLEOTIDE SEQUENCE</scope>
    <source>
        <strain evidence="3">GMGI-L3</strain>
    </source>
</reference>
<feature type="region of interest" description="Disordered" evidence="1">
    <location>
        <begin position="1319"/>
        <end position="1371"/>
    </location>
</feature>
<feature type="region of interest" description="Disordered" evidence="1">
    <location>
        <begin position="1251"/>
        <end position="1274"/>
    </location>
</feature>
<sequence length="1803" mass="201274">GLTGGREISHVLAFIFTFMLKNATGDEAPKSSYFQMKSQKGFHEKRLGSTTYRGQHNSSSSNSISERSQEVPLDQSCFKYEPSVNLCMSDIFAASIHPSYAKTNVTLRGSNISVPQMWIQTSGSKSSSLSSCQSGKKFGKKRRKRYSKCIPLVNSDSEGDENPKSSRLSKALVKFTMNPNDFDYFTHVVYSDEDKCHETETDQTTSGAPSEKICIHENSLCLSVKELLRCIISIQTQLTVHEAELKHLSSPLLATHDILQFSLDTFTSMISELKLLEEKRDEVMDMQMVLMGMIKLVFSSVQRFLKSSDLLLTITGMCVVPKLLNLVSILLDFRNDPVNIVRNDADLRTRVKNETNVLDVTRACLAHEIVVGLLFMLQSCTCLKVEWKDVWQCLHLHKIFLQNNGPEITKKVIFLSHLLSLNKRTEVLNSLSKLVLYMKYWREDVYHSEKCDKKTHRFCEYQAVQNHHSQVLGTSSCIIKTIDPNACMVSNFVCVLLDCFASSEEHEIYASSIKALTKCGLCCCMTTRMIFSKLLQEFVCNIPQIVSYVTVFIENIVWRDLSGYMMADTIRCAFCQMPEHLGGGVNPFCAEFASDESFSLTFGAKDKGCFHQYKNYHIEAHDHNSSVSSSHWEGIALYKKFLFDTGISSKIMGHIIRLISQSSVEVKLEMCEYLIVPVLKQICDQGIQNYLTSAEYEKEVLVGLMKCYRLTLADSCDQKLIKFLECYGSGLITVCKEIPDIRHEAFALLCNVVKKELKTKPDMPVLSDKDEENNLVFTKMFEWEVIEHDEFWSAYFGMKAEEVRQRFFIHTRINVERNMQECKENSKHMDQGVAEYEQKNYVAKESSVMVEEAVEEERGRIYGDTDVAQEAESETAKINLSPESPHSSTSLSCALDALTTGEIVTEETLVNDTSSIQLPTSRSLCEDPVEDGEIYTREPEVSAGSPQLSVSQSTSVDTLKDDENGSKKLHISAGSSQPSTSKSTSVDTVKEAESFATKKTTVNARSSIDESDEEGIKKMNMELLVIRYEGLGELWAAITEVLQTSTEFQAYLAASSVRSLVAPLLINITQDLARSSSEDFVASKGWLNWFKVRANGVWKKLCPQFVHDFRGFADDVGEVTQTVVDLGNQLQLDIHEDDVTQMLESHAEELNNEDLNKLEKQILSKEDETPEPKYTEPHQCGLGATVCYVLTRLHVETLLNELRSPLLRYYPRTCADVKHLVSVMLQCCVLSTSASITYALPHPTQHALELLDEDTGPGGEGGEHQADETDGYEADTEQLANACPSSTRSLHEEEDLECPELVLLALDLIISHHERFLESQEEAQQEADSRAQNRSRAEDQPLPEDHRILESNSGTDKHSGVVHSEADDHSEDNIHFLYDNQSGNEKHPVCDDLSQHDDQHENLSVTEDHSHTEDQVIVEDQSLPEKQDTAEDQSLLDKDQPLTVDQSIIENQSAAEDQSPAEDPSAAEDQPLTEDQPVFEDQSPAEDPSAAEDQPLTEDQSLAEDQSVAEDQPLTEDEPVFEDQSIAEDQSLAEDQSVAEDQPLTEDKPVFEDQSIAEDKPIAEDQRLAEDKLMADNQPVIKDQHDKKIVKNKKRNLREGIRPKSKRSLTQSTSVAESNSSASSVYHTLHSDEDGSAEEQASDWEDGLCRGDGRSDVTSSTVVENSTGSVNARSTNSSSGEVIHTKYCRDGLKGLKVINGLPGANVQSGSVVENKPLDVPCSEAASSSQVSHSGSFSRSLSGYGLCSESEVAHSASLTQCVHALLLLCRSSASVCRRLHSLGFLSRLLDGFNDLISVNTPDYQ</sequence>
<proteinExistence type="predicted"/>
<gene>
    <name evidence="3" type="primary">OAM-L1</name>
    <name evidence="3" type="ORF">Hamer_G001064</name>
</gene>
<feature type="compositionally biased region" description="Polar residues" evidence="1">
    <location>
        <begin position="48"/>
        <end position="57"/>
    </location>
</feature>
<evidence type="ECO:0000256" key="2">
    <source>
        <dbReference type="SAM" id="SignalP"/>
    </source>
</evidence>
<feature type="compositionally biased region" description="Basic and acidic residues" evidence="1">
    <location>
        <begin position="1327"/>
        <end position="1371"/>
    </location>
</feature>
<organism evidence="3 4">
    <name type="scientific">Homarus americanus</name>
    <name type="common">American lobster</name>
    <dbReference type="NCBI Taxonomy" id="6706"/>
    <lineage>
        <taxon>Eukaryota</taxon>
        <taxon>Metazoa</taxon>
        <taxon>Ecdysozoa</taxon>
        <taxon>Arthropoda</taxon>
        <taxon>Crustacea</taxon>
        <taxon>Multicrustacea</taxon>
        <taxon>Malacostraca</taxon>
        <taxon>Eumalacostraca</taxon>
        <taxon>Eucarida</taxon>
        <taxon>Decapoda</taxon>
        <taxon>Pleocyemata</taxon>
        <taxon>Astacidea</taxon>
        <taxon>Nephropoidea</taxon>
        <taxon>Nephropidae</taxon>
        <taxon>Homarus</taxon>
    </lineage>
</organism>